<feature type="signal peptide" evidence="1">
    <location>
        <begin position="1"/>
        <end position="19"/>
    </location>
</feature>
<dbReference type="EMBL" id="JBHFFA010000004">
    <property type="protein sequence ID" value="KAL2631189.1"/>
    <property type="molecule type" value="Genomic_DNA"/>
</dbReference>
<accession>A0ABD1YK80</accession>
<comment type="caution">
    <text evidence="2">The sequence shown here is derived from an EMBL/GenBank/DDBJ whole genome shotgun (WGS) entry which is preliminary data.</text>
</comment>
<feature type="chain" id="PRO_5044795799" evidence="1">
    <location>
        <begin position="20"/>
        <end position="182"/>
    </location>
</feature>
<keyword evidence="1" id="KW-0732">Signal</keyword>
<dbReference type="Proteomes" id="UP001605036">
    <property type="component" value="Unassembled WGS sequence"/>
</dbReference>
<organism evidence="2 3">
    <name type="scientific">Riccia fluitans</name>
    <dbReference type="NCBI Taxonomy" id="41844"/>
    <lineage>
        <taxon>Eukaryota</taxon>
        <taxon>Viridiplantae</taxon>
        <taxon>Streptophyta</taxon>
        <taxon>Embryophyta</taxon>
        <taxon>Marchantiophyta</taxon>
        <taxon>Marchantiopsida</taxon>
        <taxon>Marchantiidae</taxon>
        <taxon>Marchantiales</taxon>
        <taxon>Ricciaceae</taxon>
        <taxon>Riccia</taxon>
    </lineage>
</organism>
<sequence length="182" mass="19578">MKLLELVMALTLMLASVDAATTPAPESSSPPVFAGSNSNSTLTTATIESTWVLYTGSALKGFQSVVFTKQDGDPSDKCYLTGYYDPTARNATSAVNCFLDLQALVVYSYQQGTRIYYTGVMYIAGPDGPENDCAVFCKSYNTTSAATPLHGSLLSGYGSWSWTMIVSTALVVMTELIYESWT</sequence>
<evidence type="ECO:0000313" key="3">
    <source>
        <dbReference type="Proteomes" id="UP001605036"/>
    </source>
</evidence>
<dbReference type="AlphaFoldDB" id="A0ABD1YK80"/>
<evidence type="ECO:0000256" key="1">
    <source>
        <dbReference type="SAM" id="SignalP"/>
    </source>
</evidence>
<keyword evidence="3" id="KW-1185">Reference proteome</keyword>
<protein>
    <submittedName>
        <fullName evidence="2">Uncharacterized protein</fullName>
    </submittedName>
</protein>
<gene>
    <name evidence="2" type="ORF">R1flu_015875</name>
</gene>
<evidence type="ECO:0000313" key="2">
    <source>
        <dbReference type="EMBL" id="KAL2631189.1"/>
    </source>
</evidence>
<name>A0ABD1YK80_9MARC</name>
<proteinExistence type="predicted"/>
<reference evidence="2 3" key="1">
    <citation type="submission" date="2024-09" db="EMBL/GenBank/DDBJ databases">
        <title>Chromosome-scale assembly of Riccia fluitans.</title>
        <authorList>
            <person name="Paukszto L."/>
            <person name="Sawicki J."/>
            <person name="Karawczyk K."/>
            <person name="Piernik-Szablinska J."/>
            <person name="Szczecinska M."/>
            <person name="Mazdziarz M."/>
        </authorList>
    </citation>
    <scope>NUCLEOTIDE SEQUENCE [LARGE SCALE GENOMIC DNA]</scope>
    <source>
        <strain evidence="2">Rf_01</strain>
        <tissue evidence="2">Aerial parts of the thallus</tissue>
    </source>
</reference>